<accession>A0AAN4ZKL0</accession>
<evidence type="ECO:0000313" key="15">
    <source>
        <dbReference type="Proteomes" id="UP001328107"/>
    </source>
</evidence>
<dbReference type="InterPro" id="IPR029130">
    <property type="entry name" value="Acid_ceramidase_N"/>
</dbReference>
<evidence type="ECO:0000256" key="5">
    <source>
        <dbReference type="ARBA" id="ARBA00023098"/>
    </source>
</evidence>
<dbReference type="InterPro" id="IPR029132">
    <property type="entry name" value="CBAH/NAAA_C"/>
</dbReference>
<evidence type="ECO:0000256" key="9">
    <source>
        <dbReference type="ARBA" id="ARBA00039046"/>
    </source>
</evidence>
<dbReference type="Pfam" id="PF15508">
    <property type="entry name" value="NAAA-beta"/>
    <property type="match status" value="1"/>
</dbReference>
<gene>
    <name evidence="14" type="ORF">PMAYCL1PPCAC_12691</name>
</gene>
<dbReference type="PANTHER" id="PTHR28583">
    <property type="entry name" value="ACID AMIDASE"/>
    <property type="match status" value="1"/>
</dbReference>
<evidence type="ECO:0000256" key="6">
    <source>
        <dbReference type="ARBA" id="ARBA00023145"/>
    </source>
</evidence>
<comment type="caution">
    <text evidence="14">The sequence shown here is derived from an EMBL/GenBank/DDBJ whole genome shotgun (WGS) entry which is preliminary data.</text>
</comment>
<sequence length="349" mass="40103">FSLSLFFLLSTTFADRHPPRYRIQLDAPASSRWDQVVDDHLQYLPQIQEEAAKIIPRPVQKLVWKIAENIRYFFPSDYARELEGMATRSGLPLGEVVGLNILYDISAFDRKHILNEGCTSIVACDSKGRIWHGRNLDYEMGELLKNTTVIVDFYRGEKLLYTGITFVLYVGLLTGQRPDAFTLSLNARYSGPYIMNILMEIVTKFHNPVSFVMRETLEEESTFDGAVERLSKTHLICPAYIIVGGVNKFEGAVISRDRWRAADVERLDEKNWFLVETNFDHWKEDGDKRRITATRLLTKMGRRRLNSDSLFRVLSSTPVRNNLTIYSGVLSAAQPSMIYQTTVIVEDRM</sequence>
<feature type="non-terminal residue" evidence="14">
    <location>
        <position position="1"/>
    </location>
</feature>
<feature type="domain" description="Acid ceramidase N-terminal" evidence="13">
    <location>
        <begin position="17"/>
        <end position="70"/>
    </location>
</feature>
<protein>
    <recommendedName>
        <fullName evidence="10">N-acylethanolamine-hydrolyzing acid amidase</fullName>
        <ecNumber evidence="9">3.5.1.60</ecNumber>
    </recommendedName>
</protein>
<evidence type="ECO:0000256" key="2">
    <source>
        <dbReference type="ARBA" id="ARBA00005730"/>
    </source>
</evidence>
<keyword evidence="5" id="KW-0443">Lipid metabolism</keyword>
<comment type="subunit">
    <text evidence="8">Heterodimer of an alpha and a beta subunit, produced by autocatalytic cleavage.</text>
</comment>
<evidence type="ECO:0000259" key="13">
    <source>
        <dbReference type="Pfam" id="PF15508"/>
    </source>
</evidence>
<evidence type="ECO:0000256" key="10">
    <source>
        <dbReference type="ARBA" id="ARBA00040404"/>
    </source>
</evidence>
<evidence type="ECO:0000256" key="4">
    <source>
        <dbReference type="ARBA" id="ARBA00022801"/>
    </source>
</evidence>
<evidence type="ECO:0000256" key="8">
    <source>
        <dbReference type="ARBA" id="ARBA00038527"/>
    </source>
</evidence>
<dbReference type="Gene3D" id="3.60.60.10">
    <property type="entry name" value="Penicillin V Acylase, Chain A"/>
    <property type="match status" value="1"/>
</dbReference>
<evidence type="ECO:0000256" key="3">
    <source>
        <dbReference type="ARBA" id="ARBA00022729"/>
    </source>
</evidence>
<organism evidence="14 15">
    <name type="scientific">Pristionchus mayeri</name>
    <dbReference type="NCBI Taxonomy" id="1317129"/>
    <lineage>
        <taxon>Eukaryota</taxon>
        <taxon>Metazoa</taxon>
        <taxon>Ecdysozoa</taxon>
        <taxon>Nematoda</taxon>
        <taxon>Chromadorea</taxon>
        <taxon>Rhabditida</taxon>
        <taxon>Rhabditina</taxon>
        <taxon>Diplogasteromorpha</taxon>
        <taxon>Diplogasteroidea</taxon>
        <taxon>Neodiplogasteridae</taxon>
        <taxon>Pristionchus</taxon>
    </lineage>
</organism>
<feature type="domain" description="Choloylglycine hydrolase/NAAA C-terminal" evidence="12">
    <location>
        <begin position="118"/>
        <end position="246"/>
    </location>
</feature>
<evidence type="ECO:0000256" key="7">
    <source>
        <dbReference type="ARBA" id="ARBA00023180"/>
    </source>
</evidence>
<dbReference type="AlphaFoldDB" id="A0AAN4ZKL0"/>
<keyword evidence="7" id="KW-0325">Glycoprotein</keyword>
<keyword evidence="4" id="KW-0378">Hydrolase</keyword>
<reference evidence="15" key="1">
    <citation type="submission" date="2022-10" db="EMBL/GenBank/DDBJ databases">
        <title>Genome assembly of Pristionchus species.</title>
        <authorList>
            <person name="Yoshida K."/>
            <person name="Sommer R.J."/>
        </authorList>
    </citation>
    <scope>NUCLEOTIDE SEQUENCE [LARGE SCALE GENOMIC DNA]</scope>
    <source>
        <strain evidence="15">RS5460</strain>
    </source>
</reference>
<dbReference type="GO" id="GO:0006631">
    <property type="term" value="P:fatty acid metabolic process"/>
    <property type="evidence" value="ECO:0007669"/>
    <property type="project" value="InterPro"/>
</dbReference>
<dbReference type="PANTHER" id="PTHR28583:SF4">
    <property type="entry name" value="N-ACYLETHANOLAMINE-HYDROLYZING ACID AMIDASE"/>
    <property type="match status" value="1"/>
</dbReference>
<keyword evidence="6" id="KW-0865">Zymogen</keyword>
<evidence type="ECO:0000313" key="14">
    <source>
        <dbReference type="EMBL" id="GMR42496.1"/>
    </source>
</evidence>
<dbReference type="EC" id="3.5.1.60" evidence="9"/>
<dbReference type="GO" id="GO:0017064">
    <property type="term" value="F:fatty acid amide hydrolase activity"/>
    <property type="evidence" value="ECO:0007669"/>
    <property type="project" value="InterPro"/>
</dbReference>
<dbReference type="EMBL" id="BTRK01000003">
    <property type="protein sequence ID" value="GMR42496.1"/>
    <property type="molecule type" value="Genomic_DNA"/>
</dbReference>
<dbReference type="Pfam" id="PF02275">
    <property type="entry name" value="CBAH"/>
    <property type="match status" value="1"/>
</dbReference>
<proteinExistence type="inferred from homology"/>
<dbReference type="FunFam" id="3.60.60.10:FF:000006">
    <property type="entry name" value="N-acylethanolamine-hydrolyzing acid amidase"/>
    <property type="match status" value="1"/>
</dbReference>
<keyword evidence="15" id="KW-1185">Reference proteome</keyword>
<dbReference type="GO" id="GO:0005764">
    <property type="term" value="C:lysosome"/>
    <property type="evidence" value="ECO:0007669"/>
    <property type="project" value="InterPro"/>
</dbReference>
<dbReference type="Proteomes" id="UP001328107">
    <property type="component" value="Unassembled WGS sequence"/>
</dbReference>
<evidence type="ECO:0000256" key="11">
    <source>
        <dbReference type="PIRSR" id="PIRSR017632-1"/>
    </source>
</evidence>
<comment type="pathway">
    <text evidence="1">Lipid metabolism; fatty acid metabolism.</text>
</comment>
<comment type="similarity">
    <text evidence="2">Belongs to the acid ceramidase family.</text>
</comment>
<keyword evidence="3" id="KW-0732">Signal</keyword>
<dbReference type="PIRSF" id="PIRSF017632">
    <property type="entry name" value="Acid_ceramidase-like"/>
    <property type="match status" value="1"/>
</dbReference>
<dbReference type="InterPro" id="IPR016699">
    <property type="entry name" value="Acid_ceramidase-like"/>
</dbReference>
<feature type="active site" description="Nucleophile" evidence="11">
    <location>
        <position position="118"/>
    </location>
</feature>
<evidence type="ECO:0000259" key="12">
    <source>
        <dbReference type="Pfam" id="PF02275"/>
    </source>
</evidence>
<name>A0AAN4ZKL0_9BILA</name>
<evidence type="ECO:0000256" key="1">
    <source>
        <dbReference type="ARBA" id="ARBA00004872"/>
    </source>
</evidence>
<dbReference type="GO" id="GO:0047412">
    <property type="term" value="F:N-(long-chain-acyl)ethanolamine deacylase activity"/>
    <property type="evidence" value="ECO:0007669"/>
    <property type="project" value="UniProtKB-EC"/>
</dbReference>